<dbReference type="SUPFAM" id="SSF50129">
    <property type="entry name" value="GroES-like"/>
    <property type="match status" value="1"/>
</dbReference>
<evidence type="ECO:0000259" key="1">
    <source>
        <dbReference type="SMART" id="SM00829"/>
    </source>
</evidence>
<dbReference type="InterPro" id="IPR013154">
    <property type="entry name" value="ADH-like_N"/>
</dbReference>
<dbReference type="InParanoid" id="C5KW15"/>
<dbReference type="GO" id="GO:0016491">
    <property type="term" value="F:oxidoreductase activity"/>
    <property type="evidence" value="ECO:0007669"/>
    <property type="project" value="InterPro"/>
</dbReference>
<reference evidence="2 3" key="1">
    <citation type="submission" date="2008-07" db="EMBL/GenBank/DDBJ databases">
        <authorList>
            <person name="El-Sayed N."/>
            <person name="Caler E."/>
            <person name="Inman J."/>
            <person name="Amedeo P."/>
            <person name="Hass B."/>
            <person name="Wortman J."/>
        </authorList>
    </citation>
    <scope>NUCLEOTIDE SEQUENCE [LARGE SCALE GENOMIC DNA]</scope>
    <source>
        <strain evidence="3">ATCC 50983 / TXsc</strain>
    </source>
</reference>
<dbReference type="PANTHER" id="PTHR11695">
    <property type="entry name" value="ALCOHOL DEHYDROGENASE RELATED"/>
    <property type="match status" value="1"/>
</dbReference>
<feature type="domain" description="Enoyl reductase (ER)" evidence="1">
    <location>
        <begin position="11"/>
        <end position="321"/>
    </location>
</feature>
<dbReference type="InterPro" id="IPR011032">
    <property type="entry name" value="GroES-like_sf"/>
</dbReference>
<sequence>MKAFTYANKAGEMVWHDGDLKIPKPGRSQVQVKVLAVGINPLDYKLPMMVPFSSYLLKDRPAGFDFAGKVTIPNGDFNEGDMVYGVTMKGALAEYTTADTSRIARVPDGMDHTTAAGLATAGDTALLALRKAGISESTRNVLIIGASGGVGCMGVQIAKSLGAKVWGVCSGKNEEFVKSLGADEVVDYTKSGFAFPNKQCPTGSVDVVFDTVSSPEDMNYEPLARRSMKASDGKYISTNSPSRIDLARAILSSFSPFNLQRSGYYMVTADARTEDLATLADMVVKGVVKVPIQEILPFNEEGCRKAFDLQKSRRVRGKVVIDLNKS</sequence>
<dbReference type="Pfam" id="PF08240">
    <property type="entry name" value="ADH_N"/>
    <property type="match status" value="1"/>
</dbReference>
<dbReference type="OMA" id="LYWQSHQ"/>
<dbReference type="InterPro" id="IPR036291">
    <property type="entry name" value="NAD(P)-bd_dom_sf"/>
</dbReference>
<evidence type="ECO:0000313" key="3">
    <source>
        <dbReference type="Proteomes" id="UP000007800"/>
    </source>
</evidence>
<keyword evidence="3" id="KW-1185">Reference proteome</keyword>
<dbReference type="InterPro" id="IPR050700">
    <property type="entry name" value="YIM1/Zinc_Alcohol_DH_Fams"/>
</dbReference>
<dbReference type="Gene3D" id="3.90.180.10">
    <property type="entry name" value="Medium-chain alcohol dehydrogenases, catalytic domain"/>
    <property type="match status" value="1"/>
</dbReference>
<dbReference type="Pfam" id="PF13602">
    <property type="entry name" value="ADH_zinc_N_2"/>
    <property type="match status" value="1"/>
</dbReference>
<name>C5KW15_PERM5</name>
<dbReference type="CDD" id="cd08267">
    <property type="entry name" value="MDR1"/>
    <property type="match status" value="1"/>
</dbReference>
<dbReference type="EMBL" id="GG676811">
    <property type="protein sequence ID" value="EER11328.1"/>
    <property type="molecule type" value="Genomic_DNA"/>
</dbReference>
<dbReference type="AlphaFoldDB" id="C5KW15"/>
<dbReference type="Gene3D" id="3.40.50.720">
    <property type="entry name" value="NAD(P)-binding Rossmann-like Domain"/>
    <property type="match status" value="1"/>
</dbReference>
<dbReference type="SUPFAM" id="SSF51735">
    <property type="entry name" value="NAD(P)-binding Rossmann-fold domains"/>
    <property type="match status" value="1"/>
</dbReference>
<protein>
    <submittedName>
        <fullName evidence="2">Alcohol dehydrogenase, putative</fullName>
    </submittedName>
</protein>
<dbReference type="PANTHER" id="PTHR11695:SF294">
    <property type="entry name" value="RETICULON-4-INTERACTING PROTEIN 1, MITOCHONDRIAL"/>
    <property type="match status" value="1"/>
</dbReference>
<dbReference type="Proteomes" id="UP000007800">
    <property type="component" value="Unassembled WGS sequence"/>
</dbReference>
<gene>
    <name evidence="2" type="ORF">Pmar_PMAR013528</name>
</gene>
<proteinExistence type="predicted"/>
<accession>C5KW15</accession>
<dbReference type="OrthoDB" id="415884at2759"/>
<organism evidence="3">
    <name type="scientific">Perkinsus marinus (strain ATCC 50983 / TXsc)</name>
    <dbReference type="NCBI Taxonomy" id="423536"/>
    <lineage>
        <taxon>Eukaryota</taxon>
        <taxon>Sar</taxon>
        <taxon>Alveolata</taxon>
        <taxon>Perkinsozoa</taxon>
        <taxon>Perkinsea</taxon>
        <taxon>Perkinsida</taxon>
        <taxon>Perkinsidae</taxon>
        <taxon>Perkinsus</taxon>
    </lineage>
</organism>
<evidence type="ECO:0000313" key="2">
    <source>
        <dbReference type="EMBL" id="EER11328.1"/>
    </source>
</evidence>
<dbReference type="InterPro" id="IPR020843">
    <property type="entry name" value="ER"/>
</dbReference>
<dbReference type="SMART" id="SM00829">
    <property type="entry name" value="PKS_ER"/>
    <property type="match status" value="1"/>
</dbReference>
<dbReference type="GO" id="GO:0005739">
    <property type="term" value="C:mitochondrion"/>
    <property type="evidence" value="ECO:0007669"/>
    <property type="project" value="TreeGrafter"/>
</dbReference>
<dbReference type="RefSeq" id="XP_002779533.1">
    <property type="nucleotide sequence ID" value="XM_002779487.1"/>
</dbReference>
<dbReference type="GeneID" id="9046645"/>